<keyword evidence="2" id="KW-1185">Reference proteome</keyword>
<dbReference type="Proteomes" id="UP000887013">
    <property type="component" value="Unassembled WGS sequence"/>
</dbReference>
<proteinExistence type="predicted"/>
<evidence type="ECO:0000313" key="2">
    <source>
        <dbReference type="Proteomes" id="UP000887013"/>
    </source>
</evidence>
<comment type="caution">
    <text evidence="1">The sequence shown here is derived from an EMBL/GenBank/DDBJ whole genome shotgun (WGS) entry which is preliminary data.</text>
</comment>
<reference evidence="1" key="1">
    <citation type="submission" date="2020-08" db="EMBL/GenBank/DDBJ databases">
        <title>Multicomponent nature underlies the extraordinary mechanical properties of spider dragline silk.</title>
        <authorList>
            <person name="Kono N."/>
            <person name="Nakamura H."/>
            <person name="Mori M."/>
            <person name="Yoshida Y."/>
            <person name="Ohtoshi R."/>
            <person name="Malay A.D."/>
            <person name="Moran D.A.P."/>
            <person name="Tomita M."/>
            <person name="Numata K."/>
            <person name="Arakawa K."/>
        </authorList>
    </citation>
    <scope>NUCLEOTIDE SEQUENCE</scope>
</reference>
<protein>
    <submittedName>
        <fullName evidence="1">Uncharacterized protein</fullName>
    </submittedName>
</protein>
<accession>A0A8X6NBW5</accession>
<dbReference type="AlphaFoldDB" id="A0A8X6NBW5"/>
<dbReference type="EMBL" id="BMAW01056641">
    <property type="protein sequence ID" value="GFT06796.1"/>
    <property type="molecule type" value="Genomic_DNA"/>
</dbReference>
<organism evidence="1 2">
    <name type="scientific">Nephila pilipes</name>
    <name type="common">Giant wood spider</name>
    <name type="synonym">Nephila maculata</name>
    <dbReference type="NCBI Taxonomy" id="299642"/>
    <lineage>
        <taxon>Eukaryota</taxon>
        <taxon>Metazoa</taxon>
        <taxon>Ecdysozoa</taxon>
        <taxon>Arthropoda</taxon>
        <taxon>Chelicerata</taxon>
        <taxon>Arachnida</taxon>
        <taxon>Araneae</taxon>
        <taxon>Araneomorphae</taxon>
        <taxon>Entelegynae</taxon>
        <taxon>Araneoidea</taxon>
        <taxon>Nephilidae</taxon>
        <taxon>Nephila</taxon>
    </lineage>
</organism>
<name>A0A8X6NBW5_NEPPI</name>
<gene>
    <name evidence="1" type="ORF">NPIL_355211</name>
</gene>
<evidence type="ECO:0000313" key="1">
    <source>
        <dbReference type="EMBL" id="GFT06796.1"/>
    </source>
</evidence>
<sequence length="112" mass="13102">MHKVRVKVHRTFQADVYLLTAWTIKVFDGSIEMRLLCCIPDGLTIECLNYMIDGYRGHHIKRGMRYKVKFVRIYSLKVGRCFPVIDLILDNHGILCAYNTESYFGKQDALKK</sequence>